<keyword evidence="2" id="KW-1185">Reference proteome</keyword>
<dbReference type="EMBL" id="AP022581">
    <property type="protein sequence ID" value="BBX97803.1"/>
    <property type="molecule type" value="Genomic_DNA"/>
</dbReference>
<evidence type="ECO:0000313" key="2">
    <source>
        <dbReference type="Proteomes" id="UP000466396"/>
    </source>
</evidence>
<proteinExistence type="predicted"/>
<accession>A0A1X1Y7Q8</accession>
<dbReference type="AlphaFoldDB" id="A0A1X1Y7Q8"/>
<dbReference type="RefSeq" id="WP_085160034.1">
    <property type="nucleotide sequence ID" value="NZ_AP022581.1"/>
</dbReference>
<reference evidence="1 2" key="1">
    <citation type="journal article" date="2019" name="Emerg. Microbes Infect.">
        <title>Comprehensive subspecies identification of 175 nontuberculous mycobacteria species based on 7547 genomic profiles.</title>
        <authorList>
            <person name="Matsumoto Y."/>
            <person name="Kinjo T."/>
            <person name="Motooka D."/>
            <person name="Nabeya D."/>
            <person name="Jung N."/>
            <person name="Uechi K."/>
            <person name="Horii T."/>
            <person name="Iida T."/>
            <person name="Fujita J."/>
            <person name="Nakamura S."/>
        </authorList>
    </citation>
    <scope>NUCLEOTIDE SEQUENCE [LARGE SCALE GENOMIC DNA]</scope>
    <source>
        <strain evidence="1 2">JCM 15657</strain>
    </source>
</reference>
<dbReference type="OrthoDB" id="4569331at2"/>
<dbReference type="KEGG" id="mlj:MLAC_30970"/>
<sequence length="78" mass="8813">MLTRLIKALFDDLKHTLFEYRWLEALRDALQHSDIGVFESSFNVSVSADPDVKIDVDRAFMPEPSLAGLVETAGFENI</sequence>
<dbReference type="Proteomes" id="UP000466396">
    <property type="component" value="Chromosome"/>
</dbReference>
<name>A0A1X1Y7Q8_9MYCO</name>
<gene>
    <name evidence="1" type="ORF">MLAC_30970</name>
</gene>
<organism evidence="1 2">
    <name type="scientific">Mycobacterium lacus</name>
    <dbReference type="NCBI Taxonomy" id="169765"/>
    <lineage>
        <taxon>Bacteria</taxon>
        <taxon>Bacillati</taxon>
        <taxon>Actinomycetota</taxon>
        <taxon>Actinomycetes</taxon>
        <taxon>Mycobacteriales</taxon>
        <taxon>Mycobacteriaceae</taxon>
        <taxon>Mycobacterium</taxon>
    </lineage>
</organism>
<protein>
    <submittedName>
        <fullName evidence="1">Uncharacterized protein</fullName>
    </submittedName>
</protein>
<evidence type="ECO:0000313" key="1">
    <source>
        <dbReference type="EMBL" id="BBX97803.1"/>
    </source>
</evidence>